<dbReference type="PANTHER" id="PTHR41248">
    <property type="entry name" value="NORD PROTEIN"/>
    <property type="match status" value="1"/>
</dbReference>
<dbReference type="InterPro" id="IPR051928">
    <property type="entry name" value="NorD/CobT"/>
</dbReference>
<dbReference type="SUPFAM" id="SSF53300">
    <property type="entry name" value="vWA-like"/>
    <property type="match status" value="1"/>
</dbReference>
<proteinExistence type="predicted"/>
<evidence type="ECO:0000259" key="2">
    <source>
        <dbReference type="PROSITE" id="PS50234"/>
    </source>
</evidence>
<feature type="region of interest" description="Disordered" evidence="1">
    <location>
        <begin position="254"/>
        <end position="289"/>
    </location>
</feature>
<feature type="domain" description="VWFA" evidence="2">
    <location>
        <begin position="442"/>
        <end position="632"/>
    </location>
</feature>
<reference evidence="4" key="1">
    <citation type="submission" date="2009-11" db="EMBL/GenBank/DDBJ databases">
        <title>The complete chromosome 1 of Sphaerobacter thermophilus DSM 20745.</title>
        <authorList>
            <person name="Lucas S."/>
            <person name="Copeland A."/>
            <person name="Lapidus A."/>
            <person name="Glavina del Rio T."/>
            <person name="Dalin E."/>
            <person name="Tice H."/>
            <person name="Bruce D."/>
            <person name="Goodwin L."/>
            <person name="Pitluck S."/>
            <person name="Kyrpides N."/>
            <person name="Mavromatis K."/>
            <person name="Ivanova N."/>
            <person name="Mikhailova N."/>
            <person name="LaButti K.M."/>
            <person name="Clum A."/>
            <person name="Sun H.I."/>
            <person name="Brettin T."/>
            <person name="Detter J.C."/>
            <person name="Han C."/>
            <person name="Larimer F."/>
            <person name="Land M."/>
            <person name="Hauser L."/>
            <person name="Markowitz V."/>
            <person name="Cheng J.F."/>
            <person name="Hugenholtz P."/>
            <person name="Woyke T."/>
            <person name="Wu D."/>
            <person name="Steenblock K."/>
            <person name="Schneider S."/>
            <person name="Pukall R."/>
            <person name="Goeker M."/>
            <person name="Klenk H.P."/>
            <person name="Eisen J.A."/>
        </authorList>
    </citation>
    <scope>NUCLEOTIDE SEQUENCE [LARGE SCALE GENOMIC DNA]</scope>
    <source>
        <strain evidence="4">ATCC 49802 / DSM 20745 / S 6022</strain>
    </source>
</reference>
<dbReference type="CDD" id="cd01454">
    <property type="entry name" value="vWA_norD_type"/>
    <property type="match status" value="1"/>
</dbReference>
<dbReference type="Proteomes" id="UP000002027">
    <property type="component" value="Chromosome 1"/>
</dbReference>
<dbReference type="InterPro" id="IPR036465">
    <property type="entry name" value="vWFA_dom_sf"/>
</dbReference>
<gene>
    <name evidence="3" type="ordered locus">Sthe_2048</name>
</gene>
<evidence type="ECO:0000256" key="1">
    <source>
        <dbReference type="SAM" id="MobiDB-lite"/>
    </source>
</evidence>
<dbReference type="PANTHER" id="PTHR41248:SF1">
    <property type="entry name" value="NORD PROTEIN"/>
    <property type="match status" value="1"/>
</dbReference>
<dbReference type="InterPro" id="IPR002035">
    <property type="entry name" value="VWF_A"/>
</dbReference>
<dbReference type="AlphaFoldDB" id="D1C5S6"/>
<dbReference type="KEGG" id="sti:Sthe_2048"/>
<organism evidence="3 4">
    <name type="scientific">Sphaerobacter thermophilus (strain ATCC 49802 / DSM 20745 / KCCM 41009 / NCIMB 13125 / S 6022)</name>
    <dbReference type="NCBI Taxonomy" id="479434"/>
    <lineage>
        <taxon>Bacteria</taxon>
        <taxon>Pseudomonadati</taxon>
        <taxon>Thermomicrobiota</taxon>
        <taxon>Thermomicrobia</taxon>
        <taxon>Sphaerobacterales</taxon>
        <taxon>Sphaerobacterineae</taxon>
        <taxon>Sphaerobacteraceae</taxon>
        <taxon>Sphaerobacter</taxon>
    </lineage>
</organism>
<dbReference type="InParanoid" id="D1C5S6"/>
<accession>D1C5S6</accession>
<reference evidence="3 4" key="2">
    <citation type="journal article" date="2010" name="Stand. Genomic Sci.">
        <title>Complete genome sequence of Desulfohalobium retbaense type strain (HR(100)).</title>
        <authorList>
            <person name="Spring S."/>
            <person name="Nolan M."/>
            <person name="Lapidus A."/>
            <person name="Glavina Del Rio T."/>
            <person name="Copeland A."/>
            <person name="Tice H."/>
            <person name="Cheng J.F."/>
            <person name="Lucas S."/>
            <person name="Land M."/>
            <person name="Chen F."/>
            <person name="Bruce D."/>
            <person name="Goodwin L."/>
            <person name="Pitluck S."/>
            <person name="Ivanova N."/>
            <person name="Mavromatis K."/>
            <person name="Mikhailova N."/>
            <person name="Pati A."/>
            <person name="Chen A."/>
            <person name="Palaniappan K."/>
            <person name="Hauser L."/>
            <person name="Chang Y.J."/>
            <person name="Jeffries C.D."/>
            <person name="Munk C."/>
            <person name="Kiss H."/>
            <person name="Chain P."/>
            <person name="Han C."/>
            <person name="Brettin T."/>
            <person name="Detter J.C."/>
            <person name="Schuler E."/>
            <person name="Goker M."/>
            <person name="Rohde M."/>
            <person name="Bristow J."/>
            <person name="Eisen J.A."/>
            <person name="Markowitz V."/>
            <person name="Hugenholtz P."/>
            <person name="Kyrpides N.C."/>
            <person name="Klenk H.P."/>
        </authorList>
    </citation>
    <scope>NUCLEOTIDE SEQUENCE [LARGE SCALE GENOMIC DNA]</scope>
    <source>
        <strain evidence="4">ATCC 49802 / DSM 20745 / S 6022</strain>
    </source>
</reference>
<sequence length="635" mass="69936">MQRWLRRLRPGREEPRAAASPAVSATAGLDFTEVEGALALYATALSGGRLRVMSNTGAARGSYTDGRTIFLPPRIDLFPDPTDARRLYRVMTAWKVLQATSGYLEAGDLRGVEHYGAALALYEALAGEWLDRRLVATWPGLADDLALLRADALARRDGVAPRTLPEALLRALVAAPLATPPDPAALVAAVEQVGLDPAAGARLAAVPEALVAPGPELCRDLAIELARVAPLDPDEPAPEAIHYRGRLRPDLIRRPAAVVEGDDEGKDEARDDRRKPPPRATARGLPIHVEARTPEQFAARDRRASSGGRQAIQLSLGDREPPVTFQQVPLTEEDKAGALLFDEWDYIRGMYLPEWCAVRERRPRGGSSEPVERILRQNRALITRLKQQFEALRPERLRLTRQFDGDALDLDAIVADHADRRAGFAPSDKLYSRVLERERNIALGCLVDLSGSTGAWIDDDPRNDQVIEVTRRALVLLCEALSVLDDRYAIYGFTGGTRKRCEITVVKGFDERYGETVKGRIAGLSPGSYTRIGPAVRYTTRALIQQPARVRLLLLISDGRPNDFDGYGGRYGIEDTRRALIEARQQGVATFALTIDAEARDYMPHMFGGGHYVVVEDVPALALRLAEVYRRLTLP</sequence>
<protein>
    <submittedName>
        <fullName evidence="3">von Willebrand factor type A</fullName>
    </submittedName>
</protein>
<dbReference type="Gene3D" id="3.40.50.410">
    <property type="entry name" value="von Willebrand factor, type A domain"/>
    <property type="match status" value="1"/>
</dbReference>
<dbReference type="RefSeq" id="WP_012872524.1">
    <property type="nucleotide sequence ID" value="NC_013523.1"/>
</dbReference>
<dbReference type="OrthoDB" id="9781333at2"/>
<dbReference type="eggNOG" id="COG4548">
    <property type="taxonomic scope" value="Bacteria"/>
</dbReference>
<evidence type="ECO:0000313" key="4">
    <source>
        <dbReference type="Proteomes" id="UP000002027"/>
    </source>
</evidence>
<evidence type="ECO:0000313" key="3">
    <source>
        <dbReference type="EMBL" id="ACZ39478.1"/>
    </source>
</evidence>
<name>D1C5S6_SPHTD</name>
<dbReference type="HOGENOM" id="CLU_024042_0_0_0"/>
<dbReference type="SMART" id="SM00327">
    <property type="entry name" value="VWA"/>
    <property type="match status" value="1"/>
</dbReference>
<keyword evidence="4" id="KW-1185">Reference proteome</keyword>
<dbReference type="PROSITE" id="PS50234">
    <property type="entry name" value="VWFA"/>
    <property type="match status" value="1"/>
</dbReference>
<dbReference type="STRING" id="479434.Sthe_2048"/>
<dbReference type="EMBL" id="CP001823">
    <property type="protein sequence ID" value="ACZ39478.1"/>
    <property type="molecule type" value="Genomic_DNA"/>
</dbReference>